<dbReference type="Proteomes" id="UP001497516">
    <property type="component" value="Chromosome 5"/>
</dbReference>
<name>A0AAV2ENC8_9ROSI</name>
<evidence type="ECO:0008006" key="3">
    <source>
        <dbReference type="Google" id="ProtNLM"/>
    </source>
</evidence>
<keyword evidence="2" id="KW-1185">Reference proteome</keyword>
<reference evidence="1 2" key="1">
    <citation type="submission" date="2024-04" db="EMBL/GenBank/DDBJ databases">
        <authorList>
            <person name="Fracassetti M."/>
        </authorList>
    </citation>
    <scope>NUCLEOTIDE SEQUENCE [LARGE SCALE GENOMIC DNA]</scope>
</reference>
<organism evidence="1 2">
    <name type="scientific">Linum trigynum</name>
    <dbReference type="NCBI Taxonomy" id="586398"/>
    <lineage>
        <taxon>Eukaryota</taxon>
        <taxon>Viridiplantae</taxon>
        <taxon>Streptophyta</taxon>
        <taxon>Embryophyta</taxon>
        <taxon>Tracheophyta</taxon>
        <taxon>Spermatophyta</taxon>
        <taxon>Magnoliopsida</taxon>
        <taxon>eudicotyledons</taxon>
        <taxon>Gunneridae</taxon>
        <taxon>Pentapetalae</taxon>
        <taxon>rosids</taxon>
        <taxon>fabids</taxon>
        <taxon>Malpighiales</taxon>
        <taxon>Linaceae</taxon>
        <taxon>Linum</taxon>
    </lineage>
</organism>
<protein>
    <recommendedName>
        <fullName evidence="3">Secreted protein</fullName>
    </recommendedName>
</protein>
<accession>A0AAV2ENC8</accession>
<evidence type="ECO:0000313" key="1">
    <source>
        <dbReference type="EMBL" id="CAL1387481.1"/>
    </source>
</evidence>
<dbReference type="EMBL" id="OZ034818">
    <property type="protein sequence ID" value="CAL1387481.1"/>
    <property type="molecule type" value="Genomic_DNA"/>
</dbReference>
<evidence type="ECO:0000313" key="2">
    <source>
        <dbReference type="Proteomes" id="UP001497516"/>
    </source>
</evidence>
<proteinExistence type="predicted"/>
<sequence>MFVFGSLDGSTGLCLDVLEAARNFVAAPFSFAFFDFAAKLAVVQIEHSRVRGAWLHSLPTDDRFGCSASPFDHHFEWFCARLRGHFYGLSHICSVDLCW</sequence>
<dbReference type="AlphaFoldDB" id="A0AAV2ENC8"/>
<gene>
    <name evidence="1" type="ORF">LTRI10_LOCUS28463</name>
</gene>